<reference evidence="1" key="1">
    <citation type="submission" date="2023-04" db="EMBL/GenBank/DDBJ databases">
        <title>Draft Genome sequencing of Naganishia species isolated from polar environments using Oxford Nanopore Technology.</title>
        <authorList>
            <person name="Leo P."/>
            <person name="Venkateswaran K."/>
        </authorList>
    </citation>
    <scope>NUCLEOTIDE SEQUENCE</scope>
    <source>
        <strain evidence="1">MNA-CCFEE 5262</strain>
    </source>
</reference>
<sequence>MAVATRKQLERDFPNPSWTKPYPLVPFGEALPPIDDLPIVRGWICVVDECGFISDSRKSVDNHCVNKHQRAAEEEWIKEVNVTKLVTGNPPIWIPVNGEPTAPGPLVKRGSSSSPVKSEYDLSPREAVDDLSTSTTAVDGFVPQHTSDTPPSTQTKPLDQSKHEPPTYPTLEQFLQPCQRHPTLDATGTAMLLHPGIRLIKCGTCHTFLLPSQVSGHFRSSHEATNTRSHPWSAIPRAFPDPHWIRPFPELAVGDGFPRIEGLPVVPAFQCAYDDCGTICSSLYTLKSHFTTAHPETPYAGQFLDVKASKFMVTWERQNVWIPVAGEADAPDSTRGVGTPAGKPKSDVQTPRAGSPPGPRRRQPSARKAAVVASERVPSPATNSYKTAPSGGRKRKRVEDVDAGTRSPAPGEIDLGILSGFAQQVTAEQDLAVKIGKGFPPP</sequence>
<gene>
    <name evidence="1" type="ORF">QFC20_005251</name>
</gene>
<evidence type="ECO:0000313" key="2">
    <source>
        <dbReference type="Proteomes" id="UP001230649"/>
    </source>
</evidence>
<dbReference type="EMBL" id="JASBWS010000070">
    <property type="protein sequence ID" value="KAJ9101370.1"/>
    <property type="molecule type" value="Genomic_DNA"/>
</dbReference>
<dbReference type="Proteomes" id="UP001230649">
    <property type="component" value="Unassembled WGS sequence"/>
</dbReference>
<accession>A0ACC2VR52</accession>
<organism evidence="1 2">
    <name type="scientific">Naganishia adeliensis</name>
    <dbReference type="NCBI Taxonomy" id="92952"/>
    <lineage>
        <taxon>Eukaryota</taxon>
        <taxon>Fungi</taxon>
        <taxon>Dikarya</taxon>
        <taxon>Basidiomycota</taxon>
        <taxon>Agaricomycotina</taxon>
        <taxon>Tremellomycetes</taxon>
        <taxon>Filobasidiales</taxon>
        <taxon>Filobasidiaceae</taxon>
        <taxon>Naganishia</taxon>
    </lineage>
</organism>
<name>A0ACC2VR52_9TREE</name>
<comment type="caution">
    <text evidence="1">The sequence shown here is derived from an EMBL/GenBank/DDBJ whole genome shotgun (WGS) entry which is preliminary data.</text>
</comment>
<keyword evidence="2" id="KW-1185">Reference proteome</keyword>
<protein>
    <submittedName>
        <fullName evidence="1">Uncharacterized protein</fullName>
    </submittedName>
</protein>
<proteinExistence type="predicted"/>
<evidence type="ECO:0000313" key="1">
    <source>
        <dbReference type="EMBL" id="KAJ9101370.1"/>
    </source>
</evidence>